<evidence type="ECO:0000313" key="2">
    <source>
        <dbReference type="Proteomes" id="UP000646827"/>
    </source>
</evidence>
<proteinExistence type="predicted"/>
<dbReference type="EMBL" id="JAEPRB010000064">
    <property type="protein sequence ID" value="KAG2223277.1"/>
    <property type="molecule type" value="Genomic_DNA"/>
</dbReference>
<evidence type="ECO:0000313" key="1">
    <source>
        <dbReference type="EMBL" id="KAG2223277.1"/>
    </source>
</evidence>
<gene>
    <name evidence="1" type="ORF">INT45_007003</name>
</gene>
<dbReference type="Proteomes" id="UP000646827">
    <property type="component" value="Unassembled WGS sequence"/>
</dbReference>
<dbReference type="OrthoDB" id="2288756at2759"/>
<comment type="caution">
    <text evidence="1">The sequence shown here is derived from an EMBL/GenBank/DDBJ whole genome shotgun (WGS) entry which is preliminary data.</text>
</comment>
<keyword evidence="2" id="KW-1185">Reference proteome</keyword>
<organism evidence="1 2">
    <name type="scientific">Circinella minor</name>
    <dbReference type="NCBI Taxonomy" id="1195481"/>
    <lineage>
        <taxon>Eukaryota</taxon>
        <taxon>Fungi</taxon>
        <taxon>Fungi incertae sedis</taxon>
        <taxon>Mucoromycota</taxon>
        <taxon>Mucoromycotina</taxon>
        <taxon>Mucoromycetes</taxon>
        <taxon>Mucorales</taxon>
        <taxon>Lichtheimiaceae</taxon>
        <taxon>Circinella</taxon>
    </lineage>
</organism>
<dbReference type="AlphaFoldDB" id="A0A8H7S5M2"/>
<sequence>MPNKGIIYKLRLTRLPLVCEAKLLKTLQESLQPYGRILDIGSFREPTTNFFMGSGYAILDCQPVVGEHPYQELKHIIDWAGEYEHAFYVTSLHLVS</sequence>
<accession>A0A8H7S5M2</accession>
<name>A0A8H7S5M2_9FUNG</name>
<reference evidence="1 2" key="1">
    <citation type="submission" date="2020-12" db="EMBL/GenBank/DDBJ databases">
        <title>Metabolic potential, ecology and presence of endohyphal bacteria is reflected in genomic diversity of Mucoromycotina.</title>
        <authorList>
            <person name="Muszewska A."/>
            <person name="Okrasinska A."/>
            <person name="Steczkiewicz K."/>
            <person name="Drgas O."/>
            <person name="Orlowska M."/>
            <person name="Perlinska-Lenart U."/>
            <person name="Aleksandrzak-Piekarczyk T."/>
            <person name="Szatraj K."/>
            <person name="Zielenkiewicz U."/>
            <person name="Pilsyk S."/>
            <person name="Malc E."/>
            <person name="Mieczkowski P."/>
            <person name="Kruszewska J.S."/>
            <person name="Biernat P."/>
            <person name="Pawlowska J."/>
        </authorList>
    </citation>
    <scope>NUCLEOTIDE SEQUENCE [LARGE SCALE GENOMIC DNA]</scope>
    <source>
        <strain evidence="1 2">CBS 142.35</strain>
    </source>
</reference>
<protein>
    <submittedName>
        <fullName evidence="1">Uncharacterized protein</fullName>
    </submittedName>
</protein>